<dbReference type="Pfam" id="PF01389">
    <property type="entry name" value="OmpA_membrane"/>
    <property type="match status" value="1"/>
</dbReference>
<comment type="caution">
    <text evidence="4">The sequence shown here is derived from an EMBL/GenBank/DDBJ whole genome shotgun (WGS) entry which is preliminary data.</text>
</comment>
<name>A0ABT7DYD9_9NEIS</name>
<sequence length="184" mass="20022">MKKQSILFALLATIAAPVFADGFYAGADLGRSKLEADIDDHYSLSATDTTWSVFGGYDFNQYLAAEVGYRGLGSSSETDTISGVKYDATLKARALQFSVLGKLPVNDRFDVFARLGLASIRAELDAKVGNRTVTHHETETKPLIGLGARFAVTKNVGLRAEWTRFAKLEDAKLSTLTFGADIRF</sequence>
<comment type="subcellular location">
    <subcellularLocation>
        <location evidence="1">Cell outer membrane</location>
    </subcellularLocation>
</comment>
<dbReference type="SUPFAM" id="SSF56925">
    <property type="entry name" value="OMPA-like"/>
    <property type="match status" value="1"/>
</dbReference>
<evidence type="ECO:0000313" key="5">
    <source>
        <dbReference type="Proteomes" id="UP001172778"/>
    </source>
</evidence>
<organism evidence="4 5">
    <name type="scientific">Parachitinimonas caeni</name>
    <dbReference type="NCBI Taxonomy" id="3031301"/>
    <lineage>
        <taxon>Bacteria</taxon>
        <taxon>Pseudomonadati</taxon>
        <taxon>Pseudomonadota</taxon>
        <taxon>Betaproteobacteria</taxon>
        <taxon>Neisseriales</taxon>
        <taxon>Chitinibacteraceae</taxon>
        <taxon>Parachitinimonas</taxon>
    </lineage>
</organism>
<dbReference type="Proteomes" id="UP001172778">
    <property type="component" value="Unassembled WGS sequence"/>
</dbReference>
<evidence type="ECO:0000313" key="4">
    <source>
        <dbReference type="EMBL" id="MDK2124103.1"/>
    </source>
</evidence>
<feature type="domain" description="Outer membrane protein OmpA-like transmembrane" evidence="3">
    <location>
        <begin position="20"/>
        <end position="172"/>
    </location>
</feature>
<reference evidence="4" key="1">
    <citation type="submission" date="2023-03" db="EMBL/GenBank/DDBJ databases">
        <title>Chitinimonas shenzhenensis gen. nov., sp. nov., a novel member of family Burkholderiaceae isolated from activated sludge collected in Shen Zhen, China.</title>
        <authorList>
            <person name="Wang X."/>
        </authorList>
    </citation>
    <scope>NUCLEOTIDE SEQUENCE</scope>
    <source>
        <strain evidence="4">DQS-5</strain>
    </source>
</reference>
<protein>
    <submittedName>
        <fullName evidence="4">Outer membrane beta-barrel protein</fullName>
    </submittedName>
</protein>
<evidence type="ECO:0000256" key="2">
    <source>
        <dbReference type="SAM" id="SignalP"/>
    </source>
</evidence>
<proteinExistence type="predicted"/>
<accession>A0ABT7DYD9</accession>
<gene>
    <name evidence="4" type="ORF">PZA18_08595</name>
</gene>
<keyword evidence="2" id="KW-0732">Signal</keyword>
<evidence type="ECO:0000256" key="1">
    <source>
        <dbReference type="ARBA" id="ARBA00004442"/>
    </source>
</evidence>
<dbReference type="Gene3D" id="2.40.160.20">
    <property type="match status" value="1"/>
</dbReference>
<dbReference type="InterPro" id="IPR011250">
    <property type="entry name" value="OMP/PagP_B-barrel"/>
</dbReference>
<dbReference type="InterPro" id="IPR000498">
    <property type="entry name" value="OmpA-like_TM_dom"/>
</dbReference>
<dbReference type="RefSeq" id="WP_284100405.1">
    <property type="nucleotide sequence ID" value="NZ_JARRAF010000007.1"/>
</dbReference>
<dbReference type="EMBL" id="JARRAF010000007">
    <property type="protein sequence ID" value="MDK2124103.1"/>
    <property type="molecule type" value="Genomic_DNA"/>
</dbReference>
<keyword evidence="5" id="KW-1185">Reference proteome</keyword>
<feature type="chain" id="PRO_5046669658" evidence="2">
    <location>
        <begin position="21"/>
        <end position="184"/>
    </location>
</feature>
<feature type="signal peptide" evidence="2">
    <location>
        <begin position="1"/>
        <end position="20"/>
    </location>
</feature>
<evidence type="ECO:0000259" key="3">
    <source>
        <dbReference type="Pfam" id="PF01389"/>
    </source>
</evidence>